<feature type="compositionally biased region" description="Polar residues" evidence="1">
    <location>
        <begin position="90"/>
        <end position="107"/>
    </location>
</feature>
<feature type="compositionally biased region" description="Acidic residues" evidence="1">
    <location>
        <begin position="1364"/>
        <end position="1375"/>
    </location>
</feature>
<evidence type="ECO:0000256" key="1">
    <source>
        <dbReference type="SAM" id="MobiDB-lite"/>
    </source>
</evidence>
<proteinExistence type="predicted"/>
<dbReference type="EMBL" id="LSRX01000252">
    <property type="protein sequence ID" value="OLQ02850.1"/>
    <property type="molecule type" value="Genomic_DNA"/>
</dbReference>
<reference evidence="2 3" key="1">
    <citation type="submission" date="2016-02" db="EMBL/GenBank/DDBJ databases">
        <title>Genome analysis of coral dinoflagellate symbionts highlights evolutionary adaptations to a symbiotic lifestyle.</title>
        <authorList>
            <person name="Aranda M."/>
            <person name="Li Y."/>
            <person name="Liew Y.J."/>
            <person name="Baumgarten S."/>
            <person name="Simakov O."/>
            <person name="Wilson M."/>
            <person name="Piel J."/>
            <person name="Ashoor H."/>
            <person name="Bougouffa S."/>
            <person name="Bajic V.B."/>
            <person name="Ryu T."/>
            <person name="Ravasi T."/>
            <person name="Bayer T."/>
            <person name="Micklem G."/>
            <person name="Kim H."/>
            <person name="Bhak J."/>
            <person name="Lajeunesse T.C."/>
            <person name="Voolstra C.R."/>
        </authorList>
    </citation>
    <scope>NUCLEOTIDE SEQUENCE [LARGE SCALE GENOMIC DNA]</scope>
    <source>
        <strain evidence="2 3">CCMP2467</strain>
    </source>
</reference>
<gene>
    <name evidence="2" type="ORF">AK812_SmicGene14259</name>
</gene>
<feature type="region of interest" description="Disordered" evidence="1">
    <location>
        <begin position="88"/>
        <end position="222"/>
    </location>
</feature>
<name>A0A1Q9E611_SYMMI</name>
<accession>A0A1Q9E611</accession>
<dbReference type="Proteomes" id="UP000186817">
    <property type="component" value="Unassembled WGS sequence"/>
</dbReference>
<feature type="region of interest" description="Disordered" evidence="1">
    <location>
        <begin position="1530"/>
        <end position="1552"/>
    </location>
</feature>
<feature type="compositionally biased region" description="Basic and acidic residues" evidence="1">
    <location>
        <begin position="150"/>
        <end position="161"/>
    </location>
</feature>
<keyword evidence="3" id="KW-1185">Reference proteome</keyword>
<dbReference type="OrthoDB" id="411691at2759"/>
<comment type="caution">
    <text evidence="2">The sequence shown here is derived from an EMBL/GenBank/DDBJ whole genome shotgun (WGS) entry which is preliminary data.</text>
</comment>
<feature type="compositionally biased region" description="Polar residues" evidence="1">
    <location>
        <begin position="124"/>
        <end position="144"/>
    </location>
</feature>
<organism evidence="2 3">
    <name type="scientific">Symbiodinium microadriaticum</name>
    <name type="common">Dinoflagellate</name>
    <name type="synonym">Zooxanthella microadriatica</name>
    <dbReference type="NCBI Taxonomy" id="2951"/>
    <lineage>
        <taxon>Eukaryota</taxon>
        <taxon>Sar</taxon>
        <taxon>Alveolata</taxon>
        <taxon>Dinophyceae</taxon>
        <taxon>Suessiales</taxon>
        <taxon>Symbiodiniaceae</taxon>
        <taxon>Symbiodinium</taxon>
    </lineage>
</organism>
<evidence type="ECO:0000313" key="3">
    <source>
        <dbReference type="Proteomes" id="UP000186817"/>
    </source>
</evidence>
<feature type="region of interest" description="Disordered" evidence="1">
    <location>
        <begin position="1356"/>
        <end position="1383"/>
    </location>
</feature>
<feature type="compositionally biased region" description="Basic and acidic residues" evidence="1">
    <location>
        <begin position="290"/>
        <end position="331"/>
    </location>
</feature>
<feature type="compositionally biased region" description="Basic and acidic residues" evidence="1">
    <location>
        <begin position="366"/>
        <end position="381"/>
    </location>
</feature>
<protein>
    <submittedName>
        <fullName evidence="2">Uncharacterized protein</fullName>
    </submittedName>
</protein>
<sequence>MAYNMHMYGMAAPGSMQPGPLPQPCPQPGMPQPVPGLVPNGMTSPVPMPSPLQGMPLPGMQPLPSMQPQPSPAFLVAQADALLRMAFPTTGPQNTANPVATGLQNAANPLPTGPQKAVNPVATGPQNAVNPVPTGAQNAANSGAKQGPGEPKEVPVPEQQKKPPLMAQEPRSPLWVRAPVKEGGGSTDEPSAPANPQVSVDLTEENKDAKPKSPQAKARPIKIHKIAMFPIDWGKSGLEIFARVVPLVPADTMPVSGSGAASSTDKPPKPPGKSREKKRKATSSEDDDKEKDKKHEKTDEKKDPDETKDAAVELDRFQDKSSRELEKEANNDIRNLVVSQPSDLLTPDAKEGHGSGSELSKPKVGAPEKNKTKRKAEDAKELPASAVKPRRLGFGSAQKERHDALTDEALGDSSSENPGEEEAARAVTSRGALDDIGEEDADLFKDKYALAVPETPAGKCKASLPAIMDAPAPAASSGSWDKLPRAIRSKLEKVESDLIEFLPTTLSQYPAGIDETCDILNLSDALEFVSELGGNWLDSLGEKSKTIQAKLTLKGKKALSSWPEELKAAQQDADNSEAQEAEWMDTWLARKVRELGENTTVVNQLTQAWLVDLQTHIVRPTDYKGRLLVSGHEVNLEAWAATMDFLGITQRWQKTKLFTPATQLASDFLYRHSHNPATHKCNIYGQDLSHQRFRSLELIVDASPKGKLDVWSPIGYAGRVAAALPLQRLSALAVSTVSVQTKMEEGQKIVDKFAETAAEGKQAKLKKMHLGSIKIRPKAISKIRQKKLSAREQMRACMHVLSVLDLELLVGTDVLRPLDPVRGEKRIMEDGNAWLWDPATGEASWDCLTPRHQSHLRLVVAPDEGSTLWAAFTFLASQNFKVNFVRDELSPHKLQNHYLRLFQCNKAVKRTWALSEWLMKAKRGPWAHSEDLLQELFASSILEENGWDANAEGIHAFENVCEEGVNPFADMGLAATGNDGQKYNRIMDCCIRALIDEEAHKLFESFQFFTEGLGPQGAAFATTESDLDMVGVVKAASPHGGTELRVVKRRCRVQQDLLRDHLDVCLVTLYELGSYQLYLTAAPACSSCLLLKQSTEVPDLADVQAKVLQALEFEWATVLSMEQNKNTADLLHRLCPHVRWQVYRETMVCLETDAFKVTQNVRDLVMAWYPRLSFSANIEDQFAAMQDNVRRGSKGGAAGITNLNTVGVKALYAKMLDGDGQATSVKLQDTDWEGTTVRALKQKLFQPESFTGSQDVHLDSILSGASGTSAHQHNKGTLNYMKAFLEALKLREVELCFRGKLPPETIDETSVAKNPARWEAEDVLNAILKLDAVKNYISEQDAKDIEKKCDELDVKRRARSANAEQDEDEDEEQPEAFEMNGEPDPALAAANELLALIGDDDEEEPADKPDAPEEAAAEEQVDLALVEPKSVAPDKRSQSQAYYIVWKWASEAMKDKRHPKVELQLELGREQQKHDILVERSEQLDLVAKRVESVRKVAKVSPGDVALLASEVQDRTQQALELLAEIDQMQRAASPRKPRRPSAPQAQETASTDLLEEATKAMVAAQLRYEEMDRKRVVIEKELLKRQGETWGQELAALHAELSRKTAQLSHFESSLGITSTGDSIAAPAKTRGAPSDMSEVLPASAAGVHMYR</sequence>
<evidence type="ECO:0000313" key="2">
    <source>
        <dbReference type="EMBL" id="OLQ02850.1"/>
    </source>
</evidence>
<feature type="region of interest" description="Disordered" evidence="1">
    <location>
        <begin position="250"/>
        <end position="432"/>
    </location>
</feature>